<comment type="caution">
    <text evidence="1">The sequence shown here is derived from an EMBL/GenBank/DDBJ whole genome shotgun (WGS) entry which is preliminary data.</text>
</comment>
<protein>
    <submittedName>
        <fullName evidence="1">Uncharacterized protein</fullName>
    </submittedName>
</protein>
<proteinExistence type="predicted"/>
<name>A0ACD3QI69_LARCR</name>
<evidence type="ECO:0000313" key="1">
    <source>
        <dbReference type="EMBL" id="TMS06852.1"/>
    </source>
</evidence>
<dbReference type="EMBL" id="CM011692">
    <property type="protein sequence ID" value="TMS06852.1"/>
    <property type="molecule type" value="Genomic_DNA"/>
</dbReference>
<organism evidence="1 2">
    <name type="scientific">Larimichthys crocea</name>
    <name type="common">Large yellow croaker</name>
    <name type="synonym">Pseudosciaena crocea</name>
    <dbReference type="NCBI Taxonomy" id="215358"/>
    <lineage>
        <taxon>Eukaryota</taxon>
        <taxon>Metazoa</taxon>
        <taxon>Chordata</taxon>
        <taxon>Craniata</taxon>
        <taxon>Vertebrata</taxon>
        <taxon>Euteleostomi</taxon>
        <taxon>Actinopterygii</taxon>
        <taxon>Neopterygii</taxon>
        <taxon>Teleostei</taxon>
        <taxon>Neoteleostei</taxon>
        <taxon>Acanthomorphata</taxon>
        <taxon>Eupercaria</taxon>
        <taxon>Sciaenidae</taxon>
        <taxon>Larimichthys</taxon>
    </lineage>
</organism>
<dbReference type="Proteomes" id="UP000793456">
    <property type="component" value="Chromosome XIX"/>
</dbReference>
<keyword evidence="2" id="KW-1185">Reference proteome</keyword>
<evidence type="ECO:0000313" key="2">
    <source>
        <dbReference type="Proteomes" id="UP000793456"/>
    </source>
</evidence>
<sequence>MKKMMRKGLQVCLLLLMVGRLQGKVTAPERLEAPVDKPFTLTCTVSRDRGESLRQVRWIDVQNQTLLTYQPGQRDSVSGQQHVELASSPKDTSAIIIRRVSFRDEGCYTCIFDMHQSSFKAGTDLPHCYRLHSQLLLPPYNLNIDLPWGFTETQVTVESNKTAVSGKKASLSCFYGLPEKVQQISWKHTSAQGVSTDVASYAKRSDPMIEPPYQGRVWLSPSLSNSQLTIQPVAIEDEGCYTCLYTTHPEGQKSSTVCLATYVLPKPQVSYKTTSPGVIEANCTSVSRPPAEIVWNVERDNRTMGPPVTTHIPQGDGTTLVISTLTVQSGLLKDVSVKCLVHHKGLESPIGVSMNTKIGTALTILISVTTVASLLVMSLCFCLWKCFLRKEAD</sequence>
<accession>A0ACD3QI69</accession>
<reference evidence="1" key="1">
    <citation type="submission" date="2018-11" db="EMBL/GenBank/DDBJ databases">
        <title>The sequence and de novo assembly of Larimichthys crocea genome using PacBio and Hi-C technologies.</title>
        <authorList>
            <person name="Xu P."/>
            <person name="Chen B."/>
            <person name="Zhou Z."/>
            <person name="Ke Q."/>
            <person name="Wu Y."/>
            <person name="Bai H."/>
            <person name="Pu F."/>
        </authorList>
    </citation>
    <scope>NUCLEOTIDE SEQUENCE</scope>
    <source>
        <tissue evidence="1">Muscle</tissue>
    </source>
</reference>
<gene>
    <name evidence="1" type="ORF">E3U43_016611</name>
</gene>